<comment type="caution">
    <text evidence="1">The sequence shown here is derived from an EMBL/GenBank/DDBJ whole genome shotgun (WGS) entry which is preliminary data.</text>
</comment>
<keyword evidence="2" id="KW-1185">Reference proteome</keyword>
<evidence type="ECO:0000313" key="1">
    <source>
        <dbReference type="EMBL" id="TRY82489.1"/>
    </source>
</evidence>
<dbReference type="AlphaFoldDB" id="A0A553PXS9"/>
<reference evidence="1 2" key="1">
    <citation type="journal article" date="2019" name="Sci. Data">
        <title>Hybrid genome assembly and annotation of Danionella translucida.</title>
        <authorList>
            <person name="Kadobianskyi M."/>
            <person name="Schulze L."/>
            <person name="Schuelke M."/>
            <person name="Judkewitz B."/>
        </authorList>
    </citation>
    <scope>NUCLEOTIDE SEQUENCE [LARGE SCALE GENOMIC DNA]</scope>
    <source>
        <strain evidence="1 2">Bolton</strain>
    </source>
</reference>
<protein>
    <submittedName>
        <fullName evidence="1">Uncharacterized protein</fullName>
    </submittedName>
</protein>
<dbReference type="Proteomes" id="UP000316079">
    <property type="component" value="Unassembled WGS sequence"/>
</dbReference>
<accession>A0A553PXS9</accession>
<proteinExistence type="predicted"/>
<name>A0A553PXS9_9TELE</name>
<dbReference type="EMBL" id="SRMA01026552">
    <property type="protein sequence ID" value="TRY82489.1"/>
    <property type="molecule type" value="Genomic_DNA"/>
</dbReference>
<gene>
    <name evidence="1" type="ORF">DNTS_029965</name>
</gene>
<evidence type="ECO:0000313" key="2">
    <source>
        <dbReference type="Proteomes" id="UP000316079"/>
    </source>
</evidence>
<sequence>MRIYSWIHPRNLRSLCAVAEVPSSFSTRSRNPYYAEGRAVFLGIVKADEASTKKQPPMTQPERVQQRKSFSLLAGGKMDLLCVLQSSRCTLTAAIITAPPKNTLLSRDGRLMGDKHTLQHTLPHVAWVLRHGYYQAVADGLDLIIQKRRILQTSDPLAAWSTGSTEPE</sequence>
<organism evidence="1 2">
    <name type="scientific">Danionella cerebrum</name>
    <dbReference type="NCBI Taxonomy" id="2873325"/>
    <lineage>
        <taxon>Eukaryota</taxon>
        <taxon>Metazoa</taxon>
        <taxon>Chordata</taxon>
        <taxon>Craniata</taxon>
        <taxon>Vertebrata</taxon>
        <taxon>Euteleostomi</taxon>
        <taxon>Actinopterygii</taxon>
        <taxon>Neopterygii</taxon>
        <taxon>Teleostei</taxon>
        <taxon>Ostariophysi</taxon>
        <taxon>Cypriniformes</taxon>
        <taxon>Danionidae</taxon>
        <taxon>Danioninae</taxon>
        <taxon>Danionella</taxon>
    </lineage>
</organism>